<feature type="region of interest" description="Disordered" evidence="2">
    <location>
        <begin position="25"/>
        <end position="184"/>
    </location>
</feature>
<dbReference type="InterPro" id="IPR000535">
    <property type="entry name" value="MSP_dom"/>
</dbReference>
<feature type="compositionally biased region" description="Basic and acidic residues" evidence="2">
    <location>
        <begin position="56"/>
        <end position="117"/>
    </location>
</feature>
<feature type="compositionally biased region" description="Basic and acidic residues" evidence="2">
    <location>
        <begin position="285"/>
        <end position="300"/>
    </location>
</feature>
<feature type="compositionally biased region" description="Basic and acidic residues" evidence="2">
    <location>
        <begin position="157"/>
        <end position="180"/>
    </location>
</feature>
<feature type="domain" description="MSP" evidence="4">
    <location>
        <begin position="166"/>
        <end position="300"/>
    </location>
</feature>
<keyword evidence="3" id="KW-0732">Signal</keyword>
<feature type="region of interest" description="Disordered" evidence="2">
    <location>
        <begin position="281"/>
        <end position="300"/>
    </location>
</feature>
<feature type="signal peptide" evidence="3">
    <location>
        <begin position="1"/>
        <end position="20"/>
    </location>
</feature>
<feature type="compositionally biased region" description="Basic and acidic residues" evidence="2">
    <location>
        <begin position="129"/>
        <end position="149"/>
    </location>
</feature>
<dbReference type="OrthoDB" id="5860817at2759"/>
<dbReference type="PANTHER" id="PTHR22947">
    <property type="entry name" value="MAJOR SPERM PROTEIN"/>
    <property type="match status" value="1"/>
</dbReference>
<sequence length="300" mass="32443">MIGILVQLLLISFLVKLLLCGKKAKKGSGQMANKTAGNKSAEKIVEKSSSTTDTPKSADKDSKASDQKEEAKEKEKESKEEKKPDAKGSKEKDSQDKIKTDKTMASKVEEVKAEDKTQLPADPVPPVGGEKKGGSKEGGEKKGGSKEGSKATPGRNADGDKKEGSKLEAAKAEGDKEGKPLKFSATQLEWDEKGGQQTLTVTNTTDVKQSMKIKSSDNKLFKVHPVYSTVEPGKTQEITVRRDAGPVKSDKIVIVTAPNKDDDDPEKFFEKVDLKLAVSVVRQTGKGETKPDEEKPKDEK</sequence>
<proteinExistence type="predicted"/>
<dbReference type="PROSITE" id="PS50202">
    <property type="entry name" value="MSP"/>
    <property type="match status" value="1"/>
</dbReference>
<dbReference type="OMA" id="FKVHPVY"/>
<evidence type="ECO:0000313" key="6">
    <source>
        <dbReference type="WBParaSite" id="HCON_00156680-00001"/>
    </source>
</evidence>
<organism evidence="5 6">
    <name type="scientific">Haemonchus contortus</name>
    <name type="common">Barber pole worm</name>
    <dbReference type="NCBI Taxonomy" id="6289"/>
    <lineage>
        <taxon>Eukaryota</taxon>
        <taxon>Metazoa</taxon>
        <taxon>Ecdysozoa</taxon>
        <taxon>Nematoda</taxon>
        <taxon>Chromadorea</taxon>
        <taxon>Rhabditida</taxon>
        <taxon>Rhabditina</taxon>
        <taxon>Rhabditomorpha</taxon>
        <taxon>Strongyloidea</taxon>
        <taxon>Trichostrongylidae</taxon>
        <taxon>Haemonchus</taxon>
    </lineage>
</organism>
<dbReference type="SUPFAM" id="SSF49354">
    <property type="entry name" value="PapD-like"/>
    <property type="match status" value="1"/>
</dbReference>
<dbReference type="WBParaSite" id="HCON_00156680-00001">
    <property type="protein sequence ID" value="HCON_00156680-00001"/>
    <property type="gene ID" value="HCON_00156680"/>
</dbReference>
<evidence type="ECO:0000313" key="5">
    <source>
        <dbReference type="Proteomes" id="UP000025227"/>
    </source>
</evidence>
<dbReference type="PANTHER" id="PTHR22947:SF12">
    <property type="entry name" value="MAJOR SPERM PROTEIN"/>
    <property type="match status" value="1"/>
</dbReference>
<dbReference type="InterPro" id="IPR008962">
    <property type="entry name" value="PapD-like_sf"/>
</dbReference>
<dbReference type="Gene3D" id="2.60.40.10">
    <property type="entry name" value="Immunoglobulins"/>
    <property type="match status" value="1"/>
</dbReference>
<dbReference type="InterPro" id="IPR013783">
    <property type="entry name" value="Ig-like_fold"/>
</dbReference>
<dbReference type="Proteomes" id="UP000025227">
    <property type="component" value="Unplaced"/>
</dbReference>
<name>A0A7I4YYW2_HAECO</name>
<evidence type="ECO:0000256" key="1">
    <source>
        <dbReference type="RuleBase" id="RU003425"/>
    </source>
</evidence>
<comment type="function">
    <text evidence="1">Central component in molecular interactions underlying sperm crawling. Forms an extensive filament system that extends from sperm villipoda, along the leading edge of the pseudopod.</text>
</comment>
<feature type="chain" id="PRO_5029718192" description="Major sperm protein" evidence="3">
    <location>
        <begin position="21"/>
        <end position="300"/>
    </location>
</feature>
<dbReference type="InterPro" id="IPR051774">
    <property type="entry name" value="Sperm-specific_class_P"/>
</dbReference>
<dbReference type="Pfam" id="PF00635">
    <property type="entry name" value="Motile_Sperm"/>
    <property type="match status" value="1"/>
</dbReference>
<keyword evidence="1" id="KW-0206">Cytoskeleton</keyword>
<keyword evidence="1" id="KW-0963">Cytoplasm</keyword>
<evidence type="ECO:0000256" key="2">
    <source>
        <dbReference type="SAM" id="MobiDB-lite"/>
    </source>
</evidence>
<dbReference type="AlphaFoldDB" id="A0A7I4YYW2"/>
<evidence type="ECO:0000256" key="3">
    <source>
        <dbReference type="SAM" id="SignalP"/>
    </source>
</evidence>
<protein>
    <recommendedName>
        <fullName evidence="1">Major sperm protein</fullName>
    </recommendedName>
</protein>
<keyword evidence="5" id="KW-1185">Reference proteome</keyword>
<evidence type="ECO:0000259" key="4">
    <source>
        <dbReference type="PROSITE" id="PS50202"/>
    </source>
</evidence>
<accession>A0A7I4YYW2</accession>
<reference evidence="6" key="1">
    <citation type="submission" date="2020-12" db="UniProtKB">
        <authorList>
            <consortium name="WormBaseParasite"/>
        </authorList>
    </citation>
    <scope>IDENTIFICATION</scope>
    <source>
        <strain evidence="6">MHco3</strain>
    </source>
</reference>